<gene>
    <name evidence="2" type="ORF">BDP27DRAFT_1312084</name>
</gene>
<organism evidence="2 3">
    <name type="scientific">Rhodocollybia butyracea</name>
    <dbReference type="NCBI Taxonomy" id="206335"/>
    <lineage>
        <taxon>Eukaryota</taxon>
        <taxon>Fungi</taxon>
        <taxon>Dikarya</taxon>
        <taxon>Basidiomycota</taxon>
        <taxon>Agaricomycotina</taxon>
        <taxon>Agaricomycetes</taxon>
        <taxon>Agaricomycetidae</taxon>
        <taxon>Agaricales</taxon>
        <taxon>Marasmiineae</taxon>
        <taxon>Omphalotaceae</taxon>
        <taxon>Rhodocollybia</taxon>
    </lineage>
</organism>
<feature type="transmembrane region" description="Helical" evidence="1">
    <location>
        <begin position="122"/>
        <end position="142"/>
    </location>
</feature>
<dbReference type="AlphaFoldDB" id="A0A9P5UFG6"/>
<accession>A0A9P5UFG6</accession>
<sequence length="144" mass="16361">MNSDQRKRLKNPENILNGYQSYYLGDGYETTFKYHYLTSSSTTATITLSSTFSATHIYLPNSTTTSLETPTQRRKKKLKNARHFRLTFALFVLFTFLLLSIIPQGLIDIGNVISILTGLYKTGNIFMSTWVPLLWAAISVMVGY</sequence>
<keyword evidence="1" id="KW-0472">Membrane</keyword>
<dbReference type="Proteomes" id="UP000772434">
    <property type="component" value="Unassembled WGS sequence"/>
</dbReference>
<dbReference type="OrthoDB" id="2131401at2759"/>
<feature type="transmembrane region" description="Helical" evidence="1">
    <location>
        <begin position="83"/>
        <end position="102"/>
    </location>
</feature>
<keyword evidence="1" id="KW-0812">Transmembrane</keyword>
<evidence type="ECO:0000313" key="2">
    <source>
        <dbReference type="EMBL" id="KAF9077252.1"/>
    </source>
</evidence>
<dbReference type="EMBL" id="JADNRY010000004">
    <property type="protein sequence ID" value="KAF9077252.1"/>
    <property type="molecule type" value="Genomic_DNA"/>
</dbReference>
<comment type="caution">
    <text evidence="2">The sequence shown here is derived from an EMBL/GenBank/DDBJ whole genome shotgun (WGS) entry which is preliminary data.</text>
</comment>
<evidence type="ECO:0000313" key="3">
    <source>
        <dbReference type="Proteomes" id="UP000772434"/>
    </source>
</evidence>
<name>A0A9P5UFG6_9AGAR</name>
<protein>
    <submittedName>
        <fullName evidence="2">Uncharacterized protein</fullName>
    </submittedName>
</protein>
<keyword evidence="1" id="KW-1133">Transmembrane helix</keyword>
<evidence type="ECO:0000256" key="1">
    <source>
        <dbReference type="SAM" id="Phobius"/>
    </source>
</evidence>
<reference evidence="2" key="1">
    <citation type="submission" date="2020-11" db="EMBL/GenBank/DDBJ databases">
        <authorList>
            <consortium name="DOE Joint Genome Institute"/>
            <person name="Ahrendt S."/>
            <person name="Riley R."/>
            <person name="Andreopoulos W."/>
            <person name="Labutti K."/>
            <person name="Pangilinan J."/>
            <person name="Ruiz-Duenas F.J."/>
            <person name="Barrasa J.M."/>
            <person name="Sanchez-Garcia M."/>
            <person name="Camarero S."/>
            <person name="Miyauchi S."/>
            <person name="Serrano A."/>
            <person name="Linde D."/>
            <person name="Babiker R."/>
            <person name="Drula E."/>
            <person name="Ayuso-Fernandez I."/>
            <person name="Pacheco R."/>
            <person name="Padilla G."/>
            <person name="Ferreira P."/>
            <person name="Barriuso J."/>
            <person name="Kellner H."/>
            <person name="Castanera R."/>
            <person name="Alfaro M."/>
            <person name="Ramirez L."/>
            <person name="Pisabarro A.G."/>
            <person name="Kuo A."/>
            <person name="Tritt A."/>
            <person name="Lipzen A."/>
            <person name="He G."/>
            <person name="Yan M."/>
            <person name="Ng V."/>
            <person name="Cullen D."/>
            <person name="Martin F."/>
            <person name="Rosso M.-N."/>
            <person name="Henrissat B."/>
            <person name="Hibbett D."/>
            <person name="Martinez A.T."/>
            <person name="Grigoriev I.V."/>
        </authorList>
    </citation>
    <scope>NUCLEOTIDE SEQUENCE</scope>
    <source>
        <strain evidence="2">AH 40177</strain>
    </source>
</reference>
<keyword evidence="3" id="KW-1185">Reference proteome</keyword>
<proteinExistence type="predicted"/>